<dbReference type="PROSITE" id="PS50158">
    <property type="entry name" value="ZF_CCHC"/>
    <property type="match status" value="1"/>
</dbReference>
<dbReference type="EMBL" id="QGKV02000832">
    <property type="protein sequence ID" value="KAF3546410.1"/>
    <property type="molecule type" value="Genomic_DNA"/>
</dbReference>
<feature type="domain" description="CCHC-type" evidence="3">
    <location>
        <begin position="237"/>
        <end position="250"/>
    </location>
</feature>
<protein>
    <recommendedName>
        <fullName evidence="3">CCHC-type domain-containing protein</fullName>
    </recommendedName>
</protein>
<evidence type="ECO:0000259" key="3">
    <source>
        <dbReference type="PROSITE" id="PS50158"/>
    </source>
</evidence>
<dbReference type="Proteomes" id="UP000266723">
    <property type="component" value="Unassembled WGS sequence"/>
</dbReference>
<feature type="compositionally biased region" description="Basic and acidic residues" evidence="2">
    <location>
        <begin position="418"/>
        <end position="433"/>
    </location>
</feature>
<evidence type="ECO:0000256" key="2">
    <source>
        <dbReference type="SAM" id="MobiDB-lite"/>
    </source>
</evidence>
<evidence type="ECO:0000256" key="1">
    <source>
        <dbReference type="PROSITE-ProRule" id="PRU00047"/>
    </source>
</evidence>
<feature type="region of interest" description="Disordered" evidence="2">
    <location>
        <begin position="410"/>
        <end position="451"/>
    </location>
</feature>
<evidence type="ECO:0000313" key="5">
    <source>
        <dbReference type="Proteomes" id="UP000266723"/>
    </source>
</evidence>
<proteinExistence type="predicted"/>
<feature type="compositionally biased region" description="Polar residues" evidence="2">
    <location>
        <begin position="1"/>
        <end position="26"/>
    </location>
</feature>
<name>A0ABQ7C388_BRACR</name>
<feature type="compositionally biased region" description="Basic residues" evidence="2">
    <location>
        <begin position="439"/>
        <end position="451"/>
    </location>
</feature>
<keyword evidence="1" id="KW-0479">Metal-binding</keyword>
<sequence length="451" mass="49531">MDKASVTVTTTPRADTVPPSSSQLQLDTDREVNNKSLASSTTPDTDPVKFVPSLGSWAKPLFFKPPATPPEPSTPQGYDPAIVGNQLASMWPTFNDEILNKQLKSKHPTRSLQPPIEKLPPPELKVDGSLRFPWAARLSPQSRNLYRAATPTYRLDGTPEVSIPSKVLWLGPENKDGSIIGKFHRCSLPPREGCFKIPEISTLPVWVTLKNLPDCCYSRLGISHVASRLGPWIPSTCERCGNLGHKEKRCLLSSKPLNDNLLSMKDGISDEIPVVDIDPILNLREKDPSTKSSPQKNPTAIGTLTTSTTVFEPSSFAVSHIVSDSEMSPHFSSSAQIDPQPQHENNTILPNLSNTLPPLVDSQSAPIQTTIIETSPSNNPLTTIPQAGAFESPYRFTVLRVMDEVETDPKSSFSLTRGGREIKPPIKYQDMEWKTTQGRGKHGRRGRGSSH</sequence>
<keyword evidence="1" id="KW-0863">Zinc-finger</keyword>
<reference evidence="4 5" key="1">
    <citation type="journal article" date="2020" name="BMC Genomics">
        <title>Intraspecific diversification of the crop wild relative Brassica cretica Lam. using demographic model selection.</title>
        <authorList>
            <person name="Kioukis A."/>
            <person name="Michalopoulou V.A."/>
            <person name="Briers L."/>
            <person name="Pirintsos S."/>
            <person name="Studholme D.J."/>
            <person name="Pavlidis P."/>
            <person name="Sarris P.F."/>
        </authorList>
    </citation>
    <scope>NUCLEOTIDE SEQUENCE [LARGE SCALE GENOMIC DNA]</scope>
    <source>
        <strain evidence="5">cv. PFS-1207/04</strain>
    </source>
</reference>
<evidence type="ECO:0000313" key="4">
    <source>
        <dbReference type="EMBL" id="KAF3546410.1"/>
    </source>
</evidence>
<keyword evidence="5" id="KW-1185">Reference proteome</keyword>
<dbReference type="InterPro" id="IPR001878">
    <property type="entry name" value="Znf_CCHC"/>
</dbReference>
<accession>A0ABQ7C388</accession>
<feature type="region of interest" description="Disordered" evidence="2">
    <location>
        <begin position="1"/>
        <end position="48"/>
    </location>
</feature>
<gene>
    <name evidence="4" type="ORF">DY000_02008874</name>
</gene>
<keyword evidence="1" id="KW-0862">Zinc</keyword>
<comment type="caution">
    <text evidence="4">The sequence shown here is derived from an EMBL/GenBank/DDBJ whole genome shotgun (WGS) entry which is preliminary data.</text>
</comment>
<feature type="compositionally biased region" description="Polar residues" evidence="2">
    <location>
        <begin position="34"/>
        <end position="44"/>
    </location>
</feature>
<organism evidence="4 5">
    <name type="scientific">Brassica cretica</name>
    <name type="common">Mustard</name>
    <dbReference type="NCBI Taxonomy" id="69181"/>
    <lineage>
        <taxon>Eukaryota</taxon>
        <taxon>Viridiplantae</taxon>
        <taxon>Streptophyta</taxon>
        <taxon>Embryophyta</taxon>
        <taxon>Tracheophyta</taxon>
        <taxon>Spermatophyta</taxon>
        <taxon>Magnoliopsida</taxon>
        <taxon>eudicotyledons</taxon>
        <taxon>Gunneridae</taxon>
        <taxon>Pentapetalae</taxon>
        <taxon>rosids</taxon>
        <taxon>malvids</taxon>
        <taxon>Brassicales</taxon>
        <taxon>Brassicaceae</taxon>
        <taxon>Brassiceae</taxon>
        <taxon>Brassica</taxon>
    </lineage>
</organism>